<gene>
    <name evidence="2" type="ORF">MONAX_5E035943</name>
</gene>
<accession>A0A5E4D5J0</accession>
<feature type="compositionally biased region" description="Polar residues" evidence="1">
    <location>
        <begin position="57"/>
        <end position="72"/>
    </location>
</feature>
<feature type="non-terminal residue" evidence="2">
    <location>
        <position position="1"/>
    </location>
</feature>
<organism evidence="2 3">
    <name type="scientific">Marmota monax</name>
    <name type="common">Woodchuck</name>
    <dbReference type="NCBI Taxonomy" id="9995"/>
    <lineage>
        <taxon>Eukaryota</taxon>
        <taxon>Metazoa</taxon>
        <taxon>Chordata</taxon>
        <taxon>Craniata</taxon>
        <taxon>Vertebrata</taxon>
        <taxon>Euteleostomi</taxon>
        <taxon>Mammalia</taxon>
        <taxon>Eutheria</taxon>
        <taxon>Euarchontoglires</taxon>
        <taxon>Glires</taxon>
        <taxon>Rodentia</taxon>
        <taxon>Sciuromorpha</taxon>
        <taxon>Sciuridae</taxon>
        <taxon>Xerinae</taxon>
        <taxon>Marmotini</taxon>
        <taxon>Marmota</taxon>
    </lineage>
</organism>
<sequence>EKTEVFLASSPGRDYQRESGRISCWFPTPMLHNHEVWVNGKQREHPVIQESRASRKLQAQSVGRSVQNGPSK</sequence>
<evidence type="ECO:0000256" key="1">
    <source>
        <dbReference type="SAM" id="MobiDB-lite"/>
    </source>
</evidence>
<protein>
    <submittedName>
        <fullName evidence="2">Uncharacterized protein</fullName>
    </submittedName>
</protein>
<dbReference type="EMBL" id="CABDUW010002839">
    <property type="protein sequence ID" value="VTJ88169.1"/>
    <property type="molecule type" value="Genomic_DNA"/>
</dbReference>
<feature type="region of interest" description="Disordered" evidence="1">
    <location>
        <begin position="49"/>
        <end position="72"/>
    </location>
</feature>
<keyword evidence="3" id="KW-1185">Reference proteome</keyword>
<evidence type="ECO:0000313" key="2">
    <source>
        <dbReference type="EMBL" id="VTJ88169.1"/>
    </source>
</evidence>
<comment type="caution">
    <text evidence="2">The sequence shown here is derived from an EMBL/GenBank/DDBJ whole genome shotgun (WGS) entry which is preliminary data.</text>
</comment>
<dbReference type="AlphaFoldDB" id="A0A5E4D5J0"/>
<proteinExistence type="predicted"/>
<dbReference type="Proteomes" id="UP000335636">
    <property type="component" value="Unassembled WGS sequence"/>
</dbReference>
<evidence type="ECO:0000313" key="3">
    <source>
        <dbReference type="Proteomes" id="UP000335636"/>
    </source>
</evidence>
<name>A0A5E4D5J0_MARMO</name>
<reference evidence="2" key="1">
    <citation type="submission" date="2019-04" db="EMBL/GenBank/DDBJ databases">
        <authorList>
            <person name="Alioto T."/>
            <person name="Alioto T."/>
        </authorList>
    </citation>
    <scope>NUCLEOTIDE SEQUENCE [LARGE SCALE GENOMIC DNA]</scope>
</reference>